<evidence type="ECO:0000256" key="1">
    <source>
        <dbReference type="SAM" id="Phobius"/>
    </source>
</evidence>
<evidence type="ECO:0000313" key="3">
    <source>
        <dbReference type="Proteomes" id="UP001107558"/>
    </source>
</evidence>
<organism evidence="2 3">
    <name type="scientific">Polypedilum vanderplanki</name>
    <name type="common">Sleeping chironomid midge</name>
    <dbReference type="NCBI Taxonomy" id="319348"/>
    <lineage>
        <taxon>Eukaryota</taxon>
        <taxon>Metazoa</taxon>
        <taxon>Ecdysozoa</taxon>
        <taxon>Arthropoda</taxon>
        <taxon>Hexapoda</taxon>
        <taxon>Insecta</taxon>
        <taxon>Pterygota</taxon>
        <taxon>Neoptera</taxon>
        <taxon>Endopterygota</taxon>
        <taxon>Diptera</taxon>
        <taxon>Nematocera</taxon>
        <taxon>Chironomoidea</taxon>
        <taxon>Chironomidae</taxon>
        <taxon>Chironominae</taxon>
        <taxon>Polypedilum</taxon>
        <taxon>Polypedilum</taxon>
    </lineage>
</organism>
<proteinExistence type="predicted"/>
<protein>
    <submittedName>
        <fullName evidence="2">Uncharacterized protein</fullName>
    </submittedName>
</protein>
<dbReference type="OrthoDB" id="10452284at2759"/>
<accession>A0A9J6CQV8</accession>
<reference evidence="2" key="1">
    <citation type="submission" date="2021-03" db="EMBL/GenBank/DDBJ databases">
        <title>Chromosome level genome of the anhydrobiotic midge Polypedilum vanderplanki.</title>
        <authorList>
            <person name="Yoshida Y."/>
            <person name="Kikawada T."/>
            <person name="Gusev O."/>
        </authorList>
    </citation>
    <scope>NUCLEOTIDE SEQUENCE</scope>
    <source>
        <strain evidence="2">NIAS01</strain>
        <tissue evidence="2">Whole body or cell culture</tissue>
    </source>
</reference>
<keyword evidence="1" id="KW-0812">Transmembrane</keyword>
<sequence>MENQQKIINENYAYHTVPKVSIDGRSHGDLLLIAIGTGAAFAVVILIVLISLIRHKKKETIEEIKAEIIETPSGNFTLTKNSNDSNLSPSPENQKSNLMFKYFGRSLSSFDTEKSYTNTDCIAINIEIDNQKQIYRKHVLAPNEILNNTFRDKYIQTIAV</sequence>
<keyword evidence="1" id="KW-0472">Membrane</keyword>
<keyword evidence="3" id="KW-1185">Reference proteome</keyword>
<keyword evidence="1" id="KW-1133">Transmembrane helix</keyword>
<name>A0A9J6CQV8_POLVA</name>
<dbReference type="AlphaFoldDB" id="A0A9J6CQV8"/>
<comment type="caution">
    <text evidence="2">The sequence shown here is derived from an EMBL/GenBank/DDBJ whole genome shotgun (WGS) entry which is preliminary data.</text>
</comment>
<gene>
    <name evidence="2" type="ORF">PVAND_013251</name>
</gene>
<dbReference type="Proteomes" id="UP001107558">
    <property type="component" value="Chromosome 1"/>
</dbReference>
<dbReference type="EMBL" id="JADBJN010000001">
    <property type="protein sequence ID" value="KAG5683998.1"/>
    <property type="molecule type" value="Genomic_DNA"/>
</dbReference>
<evidence type="ECO:0000313" key="2">
    <source>
        <dbReference type="EMBL" id="KAG5683998.1"/>
    </source>
</evidence>
<feature type="transmembrane region" description="Helical" evidence="1">
    <location>
        <begin position="30"/>
        <end position="53"/>
    </location>
</feature>